<keyword evidence="9" id="KW-0325">Glycoprotein</keyword>
<evidence type="ECO:0000256" key="9">
    <source>
        <dbReference type="ARBA" id="ARBA00023180"/>
    </source>
</evidence>
<dbReference type="Ensembl" id="ENSAMXT00000053104.1">
    <property type="protein sequence ID" value="ENSAMXP00000040854.1"/>
    <property type="gene ID" value="ENSAMXG00000032056.1"/>
</dbReference>
<dbReference type="InterPro" id="IPR000276">
    <property type="entry name" value="GPCR_Rhodpsn"/>
</dbReference>
<evidence type="ECO:0000259" key="13">
    <source>
        <dbReference type="PROSITE" id="PS50262"/>
    </source>
</evidence>
<dbReference type="Pfam" id="PF00001">
    <property type="entry name" value="7tm_1"/>
    <property type="match status" value="1"/>
</dbReference>
<feature type="transmembrane region" description="Helical" evidence="12">
    <location>
        <begin position="181"/>
        <end position="201"/>
    </location>
</feature>
<dbReference type="GO" id="GO:0035025">
    <property type="term" value="P:positive regulation of Rho protein signal transduction"/>
    <property type="evidence" value="ECO:0007669"/>
    <property type="project" value="TreeGrafter"/>
</dbReference>
<dbReference type="InParanoid" id="A0A3B1JHS2"/>
<dbReference type="Gene3D" id="1.20.1070.10">
    <property type="entry name" value="Rhodopsin 7-helix transmembrane proteins"/>
    <property type="match status" value="1"/>
</dbReference>
<evidence type="ECO:0000256" key="3">
    <source>
        <dbReference type="ARBA" id="ARBA00022692"/>
    </source>
</evidence>
<evidence type="ECO:0000256" key="10">
    <source>
        <dbReference type="ARBA" id="ARBA00023224"/>
    </source>
</evidence>
<reference evidence="15" key="1">
    <citation type="submission" date="2013-03" db="EMBL/GenBank/DDBJ databases">
        <authorList>
            <person name="Jeffery W."/>
            <person name="Warren W."/>
            <person name="Wilson R.K."/>
        </authorList>
    </citation>
    <scope>NUCLEOTIDE SEQUENCE</scope>
    <source>
        <strain evidence="15">female</strain>
    </source>
</reference>
<feature type="transmembrane region" description="Helical" evidence="12">
    <location>
        <begin position="403"/>
        <end position="426"/>
    </location>
</feature>
<keyword evidence="10" id="KW-0807">Transducer</keyword>
<dbReference type="FunCoup" id="A0A3B1JHS2">
    <property type="interactions" value="2"/>
</dbReference>
<reference evidence="15" key="2">
    <citation type="journal article" date="2014" name="Nat. Commun.">
        <title>The cavefish genome reveals candidate genes for eye loss.</title>
        <authorList>
            <person name="McGaugh S.E."/>
            <person name="Gross J.B."/>
            <person name="Aken B."/>
            <person name="Blin M."/>
            <person name="Borowsky R."/>
            <person name="Chalopin D."/>
            <person name="Hinaux H."/>
            <person name="Jeffery W.R."/>
            <person name="Keene A."/>
            <person name="Ma L."/>
            <person name="Minx P."/>
            <person name="Murphy D."/>
            <person name="O'Quin K.E."/>
            <person name="Retaux S."/>
            <person name="Rohner N."/>
            <person name="Searle S.M."/>
            <person name="Stahl B.A."/>
            <person name="Tabin C."/>
            <person name="Volff J.N."/>
            <person name="Yoshizawa M."/>
            <person name="Warren W.C."/>
        </authorList>
    </citation>
    <scope>NUCLEOTIDE SEQUENCE [LARGE SCALE GENOMIC DNA]</scope>
    <source>
        <strain evidence="15">female</strain>
    </source>
</reference>
<reference evidence="14" key="4">
    <citation type="submission" date="2025-09" db="UniProtKB">
        <authorList>
            <consortium name="Ensembl"/>
        </authorList>
    </citation>
    <scope>IDENTIFICATION</scope>
</reference>
<accession>A0A3B1JHS2</accession>
<organism evidence="14 15">
    <name type="scientific">Astyanax mexicanus</name>
    <name type="common">Blind cave fish</name>
    <name type="synonym">Astyanax fasciatus mexicanus</name>
    <dbReference type="NCBI Taxonomy" id="7994"/>
    <lineage>
        <taxon>Eukaryota</taxon>
        <taxon>Metazoa</taxon>
        <taxon>Chordata</taxon>
        <taxon>Craniata</taxon>
        <taxon>Vertebrata</taxon>
        <taxon>Euteleostomi</taxon>
        <taxon>Actinopterygii</taxon>
        <taxon>Neopterygii</taxon>
        <taxon>Teleostei</taxon>
        <taxon>Ostariophysi</taxon>
        <taxon>Characiformes</taxon>
        <taxon>Characoidei</taxon>
        <taxon>Acestrorhamphidae</taxon>
        <taxon>Acestrorhamphinae</taxon>
        <taxon>Astyanax</taxon>
    </lineage>
</organism>
<dbReference type="GO" id="GO:0007200">
    <property type="term" value="P:phospholipase C-activating G protein-coupled receptor signaling pathway"/>
    <property type="evidence" value="ECO:0007669"/>
    <property type="project" value="TreeGrafter"/>
</dbReference>
<feature type="transmembrane region" description="Helical" evidence="12">
    <location>
        <begin position="261"/>
        <end position="282"/>
    </location>
</feature>
<feature type="domain" description="G-protein coupled receptors family 1 profile" evidence="13">
    <location>
        <begin position="163"/>
        <end position="424"/>
    </location>
</feature>
<protein>
    <submittedName>
        <fullName evidence="14">Coagulation factor II thrombin receptor</fullName>
    </submittedName>
</protein>
<evidence type="ECO:0000256" key="2">
    <source>
        <dbReference type="ARBA" id="ARBA00022475"/>
    </source>
</evidence>
<evidence type="ECO:0000256" key="5">
    <source>
        <dbReference type="ARBA" id="ARBA00023040"/>
    </source>
</evidence>
<evidence type="ECO:0000256" key="4">
    <source>
        <dbReference type="ARBA" id="ARBA00022989"/>
    </source>
</evidence>
<dbReference type="SUPFAM" id="SSF81321">
    <property type="entry name" value="Family A G protein-coupled receptor-like"/>
    <property type="match status" value="1"/>
</dbReference>
<evidence type="ECO:0000256" key="12">
    <source>
        <dbReference type="SAM" id="Phobius"/>
    </source>
</evidence>
<evidence type="ECO:0000256" key="6">
    <source>
        <dbReference type="ARBA" id="ARBA00023136"/>
    </source>
</evidence>
<proteinExistence type="predicted"/>
<feature type="transmembrane region" description="Helical" evidence="12">
    <location>
        <begin position="152"/>
        <end position="174"/>
    </location>
</feature>
<evidence type="ECO:0000256" key="11">
    <source>
        <dbReference type="PIRSR" id="PIRSR603912-52"/>
    </source>
</evidence>
<dbReference type="FunFam" id="1.20.1070.10:FF:000040">
    <property type="entry name" value="Coagulation factor 2 (thrombin) receptor"/>
    <property type="match status" value="1"/>
</dbReference>
<feature type="transmembrane region" description="Helical" evidence="12">
    <location>
        <begin position="308"/>
        <end position="338"/>
    </location>
</feature>
<keyword evidence="15" id="KW-1185">Reference proteome</keyword>
<feature type="disulfide bond" evidence="11">
    <location>
        <begin position="219"/>
        <end position="297"/>
    </location>
</feature>
<keyword evidence="5" id="KW-0297">G-protein coupled receptor</keyword>
<dbReference type="InterPro" id="IPR017452">
    <property type="entry name" value="GPCR_Rhodpsn_7TM"/>
</dbReference>
<name>A0A3B1JHS2_ASTMX</name>
<evidence type="ECO:0000313" key="14">
    <source>
        <dbReference type="Ensembl" id="ENSAMXP00000040854.1"/>
    </source>
</evidence>
<dbReference type="GO" id="GO:0007596">
    <property type="term" value="P:blood coagulation"/>
    <property type="evidence" value="ECO:0007669"/>
    <property type="project" value="InterPro"/>
</dbReference>
<feature type="transmembrane region" description="Helical" evidence="12">
    <location>
        <begin position="221"/>
        <end position="240"/>
    </location>
</feature>
<keyword evidence="4 12" id="KW-1133">Transmembrane helix</keyword>
<keyword evidence="8" id="KW-0675">Receptor</keyword>
<keyword evidence="3 12" id="KW-0812">Transmembrane</keyword>
<dbReference type="Proteomes" id="UP000018467">
    <property type="component" value="Unassembled WGS sequence"/>
</dbReference>
<evidence type="ECO:0000313" key="15">
    <source>
        <dbReference type="Proteomes" id="UP000018467"/>
    </source>
</evidence>
<feature type="transmembrane region" description="Helical" evidence="12">
    <location>
        <begin position="361"/>
        <end position="391"/>
    </location>
</feature>
<dbReference type="AlphaFoldDB" id="A0A3B1JHS2"/>
<dbReference type="GeneTree" id="ENSGT01050000244840"/>
<keyword evidence="6 12" id="KW-0472">Membrane</keyword>
<dbReference type="Bgee" id="ENSAMXG00000032056">
    <property type="expression patterns" value="Expressed in heart and 14 other cell types or tissues"/>
</dbReference>
<dbReference type="PROSITE" id="PS50262">
    <property type="entry name" value="G_PROTEIN_RECEP_F1_2"/>
    <property type="match status" value="1"/>
</dbReference>
<evidence type="ECO:0000256" key="1">
    <source>
        <dbReference type="ARBA" id="ARBA00004651"/>
    </source>
</evidence>
<dbReference type="InterPro" id="IPR003912">
    <property type="entry name" value="Protea_act_rcpt"/>
</dbReference>
<dbReference type="GO" id="GO:0015057">
    <property type="term" value="F:thrombin-activated receptor activity"/>
    <property type="evidence" value="ECO:0007669"/>
    <property type="project" value="InterPro"/>
</dbReference>
<reference evidence="14" key="3">
    <citation type="submission" date="2025-08" db="UniProtKB">
        <authorList>
            <consortium name="Ensembl"/>
        </authorList>
    </citation>
    <scope>IDENTIFICATION</scope>
</reference>
<sequence>MMKSRSASARLASKMDAGFFFFILMRNTQTAMALVRYSFIQQSLAMEVRAALLLMTAAYAVTANSNGSDPRSFAVFRKTQETSTYEPIDYPLPEEKHPEKGNISTRRSKLRSLCNSATQNCSRVASVETLHVSDLAKTFLTGPLATGFFPTIYSLVFLVSVPLNTVAFVVFTCRIRQKKSVVVYMSQLALADLLFGLLLPLKVHYYARGSDWVFGEAACRVFTTAFYGYMNLSVLLVMCMSVDRMLAVAYPFVSLFWRKPWIAALVCAGAWILAMVGTIPLLTMQQTMKISQVGTTCHDVLHPEDPQYLILFSTISCLFFFLPLVITMACYTVILLTLRPQNSFQGALASSSLSRKRRKRAMVTVCAVMVEFVVCFAPANVILLVHCLLLGMDGKTAGGDGMYAAYMVALCLGSVSACLDPLLYYFGSSQCRQQISIALWWRKGKQASRAFQSSSSQETCQYSLPCGSITH</sequence>
<dbReference type="GO" id="GO:0030194">
    <property type="term" value="P:positive regulation of blood coagulation"/>
    <property type="evidence" value="ECO:0007669"/>
    <property type="project" value="TreeGrafter"/>
</dbReference>
<dbReference type="PANTHER" id="PTHR24232:SF20">
    <property type="entry name" value="PROTEINASE-ACTIVATED RECEPTOR 1"/>
    <property type="match status" value="1"/>
</dbReference>
<evidence type="ECO:0000256" key="7">
    <source>
        <dbReference type="ARBA" id="ARBA00023157"/>
    </source>
</evidence>
<dbReference type="STRING" id="7994.ENSAMXP00000040854"/>
<keyword evidence="7 11" id="KW-1015">Disulfide bond</keyword>
<dbReference type="PRINTS" id="PR00237">
    <property type="entry name" value="GPCRRHODOPSN"/>
</dbReference>
<dbReference type="GO" id="GO:0005886">
    <property type="term" value="C:plasma membrane"/>
    <property type="evidence" value="ECO:0007669"/>
    <property type="project" value="UniProtKB-SubCell"/>
</dbReference>
<evidence type="ECO:0000256" key="8">
    <source>
        <dbReference type="ARBA" id="ARBA00023170"/>
    </source>
</evidence>
<keyword evidence="2" id="KW-1003">Cell membrane</keyword>
<comment type="subcellular location">
    <subcellularLocation>
        <location evidence="1">Cell membrane</location>
        <topology evidence="1">Multi-pass membrane protein</topology>
    </subcellularLocation>
</comment>
<dbReference type="PANTHER" id="PTHR24232">
    <property type="entry name" value="G-PROTEIN COUPLED RECEPTOR"/>
    <property type="match status" value="1"/>
</dbReference>
<dbReference type="PRINTS" id="PR01428">
    <property type="entry name" value="PROTEASEAR"/>
</dbReference>